<dbReference type="Gene3D" id="3.50.50.60">
    <property type="entry name" value="FAD/NAD(P)-binding domain"/>
    <property type="match status" value="1"/>
</dbReference>
<dbReference type="SUPFAM" id="SSF51905">
    <property type="entry name" value="FAD/NAD(P)-binding domain"/>
    <property type="match status" value="1"/>
</dbReference>
<dbReference type="EC" id="1.1.5.3" evidence="9"/>
<name>A0A645AJF7_9ZZZZ</name>
<dbReference type="EMBL" id="VSSQ01014067">
    <property type="protein sequence ID" value="MPM52868.1"/>
    <property type="molecule type" value="Genomic_DNA"/>
</dbReference>
<proteinExistence type="inferred from homology"/>
<dbReference type="InterPro" id="IPR006076">
    <property type="entry name" value="FAD-dep_OxRdtase"/>
</dbReference>
<dbReference type="InterPro" id="IPR038299">
    <property type="entry name" value="DAO_C_sf"/>
</dbReference>
<feature type="domain" description="Alpha-glycerophosphate oxidase C-terminal" evidence="8">
    <location>
        <begin position="324"/>
        <end position="419"/>
    </location>
</feature>
<dbReference type="Gene3D" id="3.30.9.10">
    <property type="entry name" value="D-Amino Acid Oxidase, subunit A, domain 2"/>
    <property type="match status" value="2"/>
</dbReference>
<dbReference type="InterPro" id="IPR000447">
    <property type="entry name" value="G3P_DH_FAD-dep"/>
</dbReference>
<reference evidence="9" key="1">
    <citation type="submission" date="2019-08" db="EMBL/GenBank/DDBJ databases">
        <authorList>
            <person name="Kucharzyk K."/>
            <person name="Murdoch R.W."/>
            <person name="Higgins S."/>
            <person name="Loffler F."/>
        </authorList>
    </citation>
    <scope>NUCLEOTIDE SEQUENCE</scope>
</reference>
<dbReference type="GO" id="GO:0006071">
    <property type="term" value="P:glycerol metabolic process"/>
    <property type="evidence" value="ECO:0007669"/>
    <property type="project" value="UniProtKB-KW"/>
</dbReference>
<comment type="caution">
    <text evidence="9">The sequence shown here is derived from an EMBL/GenBank/DDBJ whole genome shotgun (WGS) entry which is preliminary data.</text>
</comment>
<evidence type="ECO:0000256" key="4">
    <source>
        <dbReference type="ARBA" id="ARBA00022798"/>
    </source>
</evidence>
<evidence type="ECO:0000256" key="2">
    <source>
        <dbReference type="ARBA" id="ARBA00007330"/>
    </source>
</evidence>
<dbReference type="GO" id="GO:0046168">
    <property type="term" value="P:glycerol-3-phosphate catabolic process"/>
    <property type="evidence" value="ECO:0007669"/>
    <property type="project" value="TreeGrafter"/>
</dbReference>
<dbReference type="InterPro" id="IPR036188">
    <property type="entry name" value="FAD/NAD-bd_sf"/>
</dbReference>
<organism evidence="9">
    <name type="scientific">bioreactor metagenome</name>
    <dbReference type="NCBI Taxonomy" id="1076179"/>
    <lineage>
        <taxon>unclassified sequences</taxon>
        <taxon>metagenomes</taxon>
        <taxon>ecological metagenomes</taxon>
    </lineage>
</organism>
<dbReference type="PANTHER" id="PTHR11985">
    <property type="entry name" value="GLYCEROL-3-PHOSPHATE DEHYDROGENASE"/>
    <property type="match status" value="1"/>
</dbReference>
<accession>A0A645AJF7</accession>
<dbReference type="Pfam" id="PF16901">
    <property type="entry name" value="DAO_C"/>
    <property type="match status" value="1"/>
</dbReference>
<evidence type="ECO:0000259" key="8">
    <source>
        <dbReference type="Pfam" id="PF16901"/>
    </source>
</evidence>
<dbReference type="PANTHER" id="PTHR11985:SF35">
    <property type="entry name" value="ANAEROBIC GLYCEROL-3-PHOSPHATE DEHYDROGENASE SUBUNIT A"/>
    <property type="match status" value="1"/>
</dbReference>
<keyword evidence="3" id="KW-0285">Flavoprotein</keyword>
<evidence type="ECO:0000256" key="1">
    <source>
        <dbReference type="ARBA" id="ARBA00001974"/>
    </source>
</evidence>
<keyword evidence="5" id="KW-0274">FAD</keyword>
<dbReference type="AlphaFoldDB" id="A0A645AJF7"/>
<dbReference type="SUPFAM" id="SSF54373">
    <property type="entry name" value="FAD-linked reductases, C-terminal domain"/>
    <property type="match status" value="1"/>
</dbReference>
<evidence type="ECO:0000256" key="6">
    <source>
        <dbReference type="ARBA" id="ARBA00023002"/>
    </source>
</evidence>
<evidence type="ECO:0000256" key="3">
    <source>
        <dbReference type="ARBA" id="ARBA00022630"/>
    </source>
</evidence>
<evidence type="ECO:0000313" key="9">
    <source>
        <dbReference type="EMBL" id="MPM52868.1"/>
    </source>
</evidence>
<evidence type="ECO:0000256" key="5">
    <source>
        <dbReference type="ARBA" id="ARBA00022827"/>
    </source>
</evidence>
<dbReference type="Gene3D" id="1.10.8.870">
    <property type="entry name" value="Alpha-glycerophosphate oxidase, cap domain"/>
    <property type="match status" value="1"/>
</dbReference>
<gene>
    <name evidence="9" type="primary">glpD_4</name>
    <name evidence="9" type="ORF">SDC9_99632</name>
</gene>
<feature type="domain" description="FAD dependent oxidoreductase" evidence="7">
    <location>
        <begin position="44"/>
        <end position="286"/>
    </location>
</feature>
<evidence type="ECO:0000259" key="7">
    <source>
        <dbReference type="Pfam" id="PF01266"/>
    </source>
</evidence>
<keyword evidence="6 9" id="KW-0560">Oxidoreductase</keyword>
<sequence length="445" mass="49187">MLHEAKNLVTPLGFFMPVFADAHTAAQFAIGVVIYDLMAPKWKHSKFSREELLKKCPQLRPDKLESGFLYYDAEMDDAHLVHHILREGVSAGGTAINYVKAEKLLRAADGRVCGAVLSDASGESSRTAEVKAKVVINAAGPWSDDLRKQIGATPRIRPLRGSHIIFNRERLPIPHAVTLLHPRDHRAMFAIPWEGTTMIGTTDLDHKATPGANEPYALADEIDYILEAGNATFADPKLSRADIISSFAGLRPIISSGANIDPSKESRAHVVWEEEGLITVTGGKLTTFRIMAEQALNLAAAHLPGKPDFSKRVRYFDALPKVEAPSGMNAADLAYLMGRYGKETSDLFDLAQPGELDHIGALPNVWAELRFAARSEGVQHLDDLLLRRVRLGMLLPEGAQAQMSRIRAIVQPELGWDDGRWQLEEKRYLKIYQAYYSPAPTGQEN</sequence>
<protein>
    <submittedName>
        <fullName evidence="9">Aerobic glycerol-3-phosphate dehydrogenase</fullName>
        <ecNumber evidence="9">1.1.5.3</ecNumber>
    </submittedName>
</protein>
<dbReference type="GO" id="GO:0004368">
    <property type="term" value="F:glycerol-3-phosphate dehydrogenase (quinone) activity"/>
    <property type="evidence" value="ECO:0007669"/>
    <property type="project" value="UniProtKB-EC"/>
</dbReference>
<dbReference type="Pfam" id="PF01266">
    <property type="entry name" value="DAO"/>
    <property type="match status" value="1"/>
</dbReference>
<keyword evidence="4" id="KW-0319">Glycerol metabolism</keyword>
<dbReference type="InterPro" id="IPR031656">
    <property type="entry name" value="DAO_C"/>
</dbReference>
<comment type="similarity">
    <text evidence="2">Belongs to the FAD-dependent glycerol-3-phosphate dehydrogenase family.</text>
</comment>
<comment type="cofactor">
    <cofactor evidence="1">
        <name>FAD</name>
        <dbReference type="ChEBI" id="CHEBI:57692"/>
    </cofactor>
</comment>